<dbReference type="InterPro" id="IPR046342">
    <property type="entry name" value="CBS_dom_sf"/>
</dbReference>
<reference evidence="5" key="1">
    <citation type="journal article" date="2019" name="Int. J. Syst. Evol. Microbiol.">
        <title>The Global Catalogue of Microorganisms (GCM) 10K type strain sequencing project: providing services to taxonomists for standard genome sequencing and annotation.</title>
        <authorList>
            <consortium name="The Broad Institute Genomics Platform"/>
            <consortium name="The Broad Institute Genome Sequencing Center for Infectious Disease"/>
            <person name="Wu L."/>
            <person name="Ma J."/>
        </authorList>
    </citation>
    <scope>NUCLEOTIDE SEQUENCE [LARGE SCALE GENOMIC DNA]</scope>
    <source>
        <strain evidence="5">JCM 32226</strain>
    </source>
</reference>
<proteinExistence type="predicted"/>
<dbReference type="PROSITE" id="PS51371">
    <property type="entry name" value="CBS"/>
    <property type="match status" value="2"/>
</dbReference>
<dbReference type="CDD" id="cd04629">
    <property type="entry name" value="CBS_pair_bac"/>
    <property type="match status" value="1"/>
</dbReference>
<evidence type="ECO:0000313" key="5">
    <source>
        <dbReference type="Proteomes" id="UP001501321"/>
    </source>
</evidence>
<protein>
    <submittedName>
        <fullName evidence="4">CBS domain-containing protein</fullName>
    </submittedName>
</protein>
<dbReference type="PANTHER" id="PTHR43080">
    <property type="entry name" value="CBS DOMAIN-CONTAINING PROTEIN CBSX3, MITOCHONDRIAL"/>
    <property type="match status" value="1"/>
</dbReference>
<evidence type="ECO:0000313" key="4">
    <source>
        <dbReference type="EMBL" id="GAA4498050.1"/>
    </source>
</evidence>
<evidence type="ECO:0000259" key="3">
    <source>
        <dbReference type="PROSITE" id="PS51371"/>
    </source>
</evidence>
<dbReference type="PANTHER" id="PTHR43080:SF2">
    <property type="entry name" value="CBS DOMAIN-CONTAINING PROTEIN"/>
    <property type="match status" value="1"/>
</dbReference>
<accession>A0ABP8Q7D3</accession>
<dbReference type="RefSeq" id="WP_345011758.1">
    <property type="nucleotide sequence ID" value="NZ_BAABFC010000010.1"/>
</dbReference>
<dbReference type="EMBL" id="BAABFC010000010">
    <property type="protein sequence ID" value="GAA4498050.1"/>
    <property type="molecule type" value="Genomic_DNA"/>
</dbReference>
<dbReference type="InterPro" id="IPR051257">
    <property type="entry name" value="Diverse_CBS-Domain"/>
</dbReference>
<evidence type="ECO:0000256" key="2">
    <source>
        <dbReference type="PROSITE-ProRule" id="PRU00703"/>
    </source>
</evidence>
<comment type="caution">
    <text evidence="4">The sequence shown here is derived from an EMBL/GenBank/DDBJ whole genome shotgun (WGS) entry which is preliminary data.</text>
</comment>
<dbReference type="Proteomes" id="UP001501321">
    <property type="component" value="Unassembled WGS sequence"/>
</dbReference>
<dbReference type="InterPro" id="IPR044729">
    <property type="entry name" value="CBS_bac"/>
</dbReference>
<dbReference type="InterPro" id="IPR000644">
    <property type="entry name" value="CBS_dom"/>
</dbReference>
<dbReference type="SUPFAM" id="SSF54631">
    <property type="entry name" value="CBS-domain pair"/>
    <property type="match status" value="1"/>
</dbReference>
<gene>
    <name evidence="4" type="ORF">GCM10023095_15690</name>
</gene>
<keyword evidence="5" id="KW-1185">Reference proteome</keyword>
<sequence>MESISVKDYMNPRPVTFGPEMGIEQAINRLLESGLTGGPVVDAQGKLVGFLSEQDCLAQGLSASYHCEQMAQVSELMRPEVLTVRPDTSIIELAQQMTQQKPKIYPVIDDGGRLIGTITRRDVLRAIQANLRSCFVHGKANQPR</sequence>
<organism evidence="4 5">
    <name type="scientific">Pseudaeromonas paramecii</name>
    <dbReference type="NCBI Taxonomy" id="2138166"/>
    <lineage>
        <taxon>Bacteria</taxon>
        <taxon>Pseudomonadati</taxon>
        <taxon>Pseudomonadota</taxon>
        <taxon>Gammaproteobacteria</taxon>
        <taxon>Aeromonadales</taxon>
        <taxon>Aeromonadaceae</taxon>
        <taxon>Pseudaeromonas</taxon>
    </lineage>
</organism>
<dbReference type="SMART" id="SM00116">
    <property type="entry name" value="CBS"/>
    <property type="match status" value="2"/>
</dbReference>
<feature type="domain" description="CBS" evidence="3">
    <location>
        <begin position="77"/>
        <end position="133"/>
    </location>
</feature>
<name>A0ABP8Q7D3_9GAMM</name>
<dbReference type="Gene3D" id="3.10.580.10">
    <property type="entry name" value="CBS-domain"/>
    <property type="match status" value="1"/>
</dbReference>
<keyword evidence="1 2" id="KW-0129">CBS domain</keyword>
<feature type="domain" description="CBS" evidence="3">
    <location>
        <begin position="10"/>
        <end position="68"/>
    </location>
</feature>
<evidence type="ECO:0000256" key="1">
    <source>
        <dbReference type="ARBA" id="ARBA00023122"/>
    </source>
</evidence>
<dbReference type="Pfam" id="PF00571">
    <property type="entry name" value="CBS"/>
    <property type="match status" value="2"/>
</dbReference>